<keyword evidence="1" id="KW-0813">Transport</keyword>
<dbReference type="SMART" id="SM00382">
    <property type="entry name" value="AAA"/>
    <property type="match status" value="1"/>
</dbReference>
<accession>A0A2W4CMQ8</accession>
<gene>
    <name evidence="5" type="primary">urtD</name>
    <name evidence="5" type="ORF">CPY51_14335</name>
</gene>
<evidence type="ECO:0000259" key="4">
    <source>
        <dbReference type="PROSITE" id="PS50893"/>
    </source>
</evidence>
<dbReference type="PROSITE" id="PS50893">
    <property type="entry name" value="ABC_TRANSPORTER_2"/>
    <property type="match status" value="1"/>
</dbReference>
<dbReference type="Proteomes" id="UP000248925">
    <property type="component" value="Unassembled WGS sequence"/>
</dbReference>
<dbReference type="AlphaFoldDB" id="A0A2W4CMQ8"/>
<dbReference type="GO" id="GO:0005524">
    <property type="term" value="F:ATP binding"/>
    <property type="evidence" value="ECO:0007669"/>
    <property type="project" value="UniProtKB-KW"/>
</dbReference>
<dbReference type="PANTHER" id="PTHR45772:SF8">
    <property type="entry name" value="HIGH-AFFINITY BRANCHED-CHAIN AMINO ACID TRANSPORT ATP-BINDING PROTEIN"/>
    <property type="match status" value="1"/>
</dbReference>
<protein>
    <submittedName>
        <fullName evidence="5">Urea ABC transporter ATP-binding protein UrtD</fullName>
    </submittedName>
</protein>
<evidence type="ECO:0000256" key="2">
    <source>
        <dbReference type="ARBA" id="ARBA00022741"/>
    </source>
</evidence>
<dbReference type="InterPro" id="IPR003593">
    <property type="entry name" value="AAA+_ATPase"/>
</dbReference>
<proteinExistence type="predicted"/>
<dbReference type="InterPro" id="IPR051120">
    <property type="entry name" value="ABC_AA/LPS_Transport"/>
</dbReference>
<dbReference type="CDD" id="cd03219">
    <property type="entry name" value="ABC_Mj1267_LivG_branched"/>
    <property type="match status" value="1"/>
</dbReference>
<organism evidence="5 6">
    <name type="scientific">Rhizobium tubonense</name>
    <dbReference type="NCBI Taxonomy" id="484088"/>
    <lineage>
        <taxon>Bacteria</taxon>
        <taxon>Pseudomonadati</taxon>
        <taxon>Pseudomonadota</taxon>
        <taxon>Alphaproteobacteria</taxon>
        <taxon>Hyphomicrobiales</taxon>
        <taxon>Rhizobiaceae</taxon>
        <taxon>Rhizobium/Agrobacterium group</taxon>
        <taxon>Rhizobium</taxon>
    </lineage>
</organism>
<evidence type="ECO:0000313" key="6">
    <source>
        <dbReference type="Proteomes" id="UP000248925"/>
    </source>
</evidence>
<sequence>MIPDGKPTSMLYLNNVSVSFDGFKALNSLSIVIEPGELRAIIGPNGAGKTTMMDIITGKTRPDSGEVFFNGQIDLTKKDEADIALLGIGRKFQKPTVFESHTVWDNLELALNRSRGVFSTLFYRLTKVDRERIYEILDTVRLHHRRDELAANLSHGQKQWLEIGMLLAQEPKLLLVDEPVAGMTDAETAETALLLKEIAKTRSVVVVEHDMGFIRDLGVKVTCLAEGSVLAEGSIDFVSSDPKVIENYLGR</sequence>
<reference evidence="5 6" key="1">
    <citation type="journal article" date="2018" name="Sci. Rep.">
        <title>Rhizobium tumorigenes sp. nov., a novel plant tumorigenic bacterium isolated from cane gall tumors on thornless blackberry.</title>
        <authorList>
            <person name="Kuzmanovi N."/>
            <person name="Smalla K."/>
            <person name="Gronow S."/>
            <person name="PuBawska J."/>
        </authorList>
    </citation>
    <scope>NUCLEOTIDE SEQUENCE [LARGE SCALE GENOMIC DNA]</scope>
    <source>
        <strain evidence="5 6">CCBAU 85046</strain>
    </source>
</reference>
<dbReference type="OrthoDB" id="9780942at2"/>
<evidence type="ECO:0000313" key="5">
    <source>
        <dbReference type="EMBL" id="PZM14019.1"/>
    </source>
</evidence>
<keyword evidence="3 5" id="KW-0067">ATP-binding</keyword>
<keyword evidence="2" id="KW-0547">Nucleotide-binding</keyword>
<keyword evidence="6" id="KW-1185">Reference proteome</keyword>
<comment type="caution">
    <text evidence="5">The sequence shown here is derived from an EMBL/GenBank/DDBJ whole genome shotgun (WGS) entry which is preliminary data.</text>
</comment>
<dbReference type="GO" id="GO:0005886">
    <property type="term" value="C:plasma membrane"/>
    <property type="evidence" value="ECO:0007669"/>
    <property type="project" value="TreeGrafter"/>
</dbReference>
<dbReference type="InterPro" id="IPR027417">
    <property type="entry name" value="P-loop_NTPase"/>
</dbReference>
<evidence type="ECO:0000256" key="1">
    <source>
        <dbReference type="ARBA" id="ARBA00022448"/>
    </source>
</evidence>
<dbReference type="InterPro" id="IPR003439">
    <property type="entry name" value="ABC_transporter-like_ATP-bd"/>
</dbReference>
<evidence type="ECO:0000256" key="3">
    <source>
        <dbReference type="ARBA" id="ARBA00022840"/>
    </source>
</evidence>
<name>A0A2W4CMQ8_9HYPH</name>
<feature type="domain" description="ABC transporter" evidence="4">
    <location>
        <begin position="11"/>
        <end position="251"/>
    </location>
</feature>
<dbReference type="PANTHER" id="PTHR45772">
    <property type="entry name" value="CONSERVED COMPONENT OF ABC TRANSPORTER FOR NATURAL AMINO ACIDS-RELATED"/>
    <property type="match status" value="1"/>
</dbReference>
<dbReference type="Pfam" id="PF00005">
    <property type="entry name" value="ABC_tran"/>
    <property type="match status" value="1"/>
</dbReference>
<dbReference type="FunFam" id="3.40.50.300:FF:000421">
    <property type="entry name" value="Branched-chain amino acid ABC transporter ATP-binding protein"/>
    <property type="match status" value="1"/>
</dbReference>
<dbReference type="NCBIfam" id="TIGR03411">
    <property type="entry name" value="urea_trans_UrtD"/>
    <property type="match status" value="1"/>
</dbReference>
<dbReference type="SUPFAM" id="SSF52540">
    <property type="entry name" value="P-loop containing nucleoside triphosphate hydrolases"/>
    <property type="match status" value="1"/>
</dbReference>
<dbReference type="RefSeq" id="WP_111160870.1">
    <property type="nucleotide sequence ID" value="NZ_PCDP01000035.1"/>
</dbReference>
<dbReference type="GO" id="GO:0016887">
    <property type="term" value="F:ATP hydrolysis activity"/>
    <property type="evidence" value="ECO:0007669"/>
    <property type="project" value="InterPro"/>
</dbReference>
<dbReference type="InterPro" id="IPR017781">
    <property type="entry name" value="ABC_transptr_urea_ATP-bd_UrtD"/>
</dbReference>
<dbReference type="Gene3D" id="3.40.50.300">
    <property type="entry name" value="P-loop containing nucleotide triphosphate hydrolases"/>
    <property type="match status" value="1"/>
</dbReference>
<dbReference type="EMBL" id="PCDP01000035">
    <property type="protein sequence ID" value="PZM14019.1"/>
    <property type="molecule type" value="Genomic_DNA"/>
</dbReference>